<accession>A0A0R3MZG5</accession>
<comment type="caution">
    <text evidence="3">The sequence shown here is derived from an EMBL/GenBank/DDBJ whole genome shotgun (WGS) entry which is preliminary data.</text>
</comment>
<evidence type="ECO:0000313" key="3">
    <source>
        <dbReference type="EMBL" id="KRR22710.1"/>
    </source>
</evidence>
<reference evidence="3 4" key="1">
    <citation type="submission" date="2014-03" db="EMBL/GenBank/DDBJ databases">
        <title>Bradyrhizobium valentinum sp. nov., isolated from effective nodules of Lupinus mariae-josephae, a lupine endemic of basic-lime soils in Eastern Spain.</title>
        <authorList>
            <person name="Duran D."/>
            <person name="Rey L."/>
            <person name="Navarro A."/>
            <person name="Busquets A."/>
            <person name="Imperial J."/>
            <person name="Ruiz-Argueso T."/>
        </authorList>
    </citation>
    <scope>NUCLEOTIDE SEQUENCE [LARGE SCALE GENOMIC DNA]</scope>
    <source>
        <strain evidence="3 4">Ro19</strain>
    </source>
</reference>
<dbReference type="OrthoDB" id="8443386at2"/>
<protein>
    <submittedName>
        <fullName evidence="3">ABC transporter ATP-binding protein</fullName>
    </submittedName>
</protein>
<dbReference type="Gene3D" id="3.40.190.150">
    <property type="entry name" value="Bordetella uptake gene, domain 1"/>
    <property type="match status" value="1"/>
</dbReference>
<dbReference type="SUPFAM" id="SSF53850">
    <property type="entry name" value="Periplasmic binding protein-like II"/>
    <property type="match status" value="1"/>
</dbReference>
<feature type="chain" id="PRO_5006444795" evidence="2">
    <location>
        <begin position="22"/>
        <end position="328"/>
    </location>
</feature>
<keyword evidence="2" id="KW-0732">Signal</keyword>
<gene>
    <name evidence="3" type="ORF">CQ13_28405</name>
</gene>
<dbReference type="RefSeq" id="WP_057845088.1">
    <property type="nucleotide sequence ID" value="NZ_LLYA01000162.1"/>
</dbReference>
<name>A0A0R3MZG5_9BRAD</name>
<evidence type="ECO:0000313" key="4">
    <source>
        <dbReference type="Proteomes" id="UP000052023"/>
    </source>
</evidence>
<dbReference type="AlphaFoldDB" id="A0A0R3MZG5"/>
<keyword evidence="4" id="KW-1185">Reference proteome</keyword>
<evidence type="ECO:0000256" key="2">
    <source>
        <dbReference type="SAM" id="SignalP"/>
    </source>
</evidence>
<keyword evidence="3" id="KW-0067">ATP-binding</keyword>
<dbReference type="Gene3D" id="3.40.190.10">
    <property type="entry name" value="Periplasmic binding protein-like II"/>
    <property type="match status" value="1"/>
</dbReference>
<dbReference type="GO" id="GO:0005524">
    <property type="term" value="F:ATP binding"/>
    <property type="evidence" value="ECO:0007669"/>
    <property type="project" value="UniProtKB-KW"/>
</dbReference>
<dbReference type="PANTHER" id="PTHR42928:SF5">
    <property type="entry name" value="BLR1237 PROTEIN"/>
    <property type="match status" value="1"/>
</dbReference>
<dbReference type="CDD" id="cd07012">
    <property type="entry name" value="PBP2_Bug_TTT"/>
    <property type="match status" value="1"/>
</dbReference>
<dbReference type="PIRSF" id="PIRSF017082">
    <property type="entry name" value="YflP"/>
    <property type="match status" value="1"/>
</dbReference>
<proteinExistence type="inferred from homology"/>
<organism evidence="3 4">
    <name type="scientific">Bradyrhizobium retamae</name>
    <dbReference type="NCBI Taxonomy" id="1300035"/>
    <lineage>
        <taxon>Bacteria</taxon>
        <taxon>Pseudomonadati</taxon>
        <taxon>Pseudomonadota</taxon>
        <taxon>Alphaproteobacteria</taxon>
        <taxon>Hyphomicrobiales</taxon>
        <taxon>Nitrobacteraceae</taxon>
        <taxon>Bradyrhizobium</taxon>
    </lineage>
</organism>
<dbReference type="InterPro" id="IPR005064">
    <property type="entry name" value="BUG"/>
</dbReference>
<comment type="similarity">
    <text evidence="1">Belongs to the UPF0065 (bug) family.</text>
</comment>
<dbReference type="InterPro" id="IPR042100">
    <property type="entry name" value="Bug_dom1"/>
</dbReference>
<sequence length="328" mass="35033">MRTATSLFFSVAITAIPLLCAIDGRADDAANYPSQTIKIIVPFPAGGTADILPRFVAERLRQKWNQPVIIENRSGAGGNIGAEAVASSVADGYTLLASPPGPIVINENLYKKLSYRPADLMPIIVLGTAPNVLDVRPNFPARTVQELIAYAKANPGKVTFASQGNGSTSHLTSILFQKLTGTQMVHIPYRGTAPALQDVMGETVDLFFDNLGSSMSLHQSGKLRILGVCGAERSSSLPDIPTVREDGVSEFSSVTWFALVAPGKTPPAILAKLNFAITEILKEPDIQHQFAKLGVTPAPMDIPATARFIDAERARWGGIIKSADITLE</sequence>
<dbReference type="Pfam" id="PF03401">
    <property type="entry name" value="TctC"/>
    <property type="match status" value="1"/>
</dbReference>
<evidence type="ECO:0000256" key="1">
    <source>
        <dbReference type="ARBA" id="ARBA00006987"/>
    </source>
</evidence>
<dbReference type="PANTHER" id="PTHR42928">
    <property type="entry name" value="TRICARBOXYLATE-BINDING PROTEIN"/>
    <property type="match status" value="1"/>
</dbReference>
<feature type="signal peptide" evidence="2">
    <location>
        <begin position="1"/>
        <end position="21"/>
    </location>
</feature>
<keyword evidence="3" id="KW-0547">Nucleotide-binding</keyword>
<dbReference type="EMBL" id="LLYA01000162">
    <property type="protein sequence ID" value="KRR22710.1"/>
    <property type="molecule type" value="Genomic_DNA"/>
</dbReference>
<dbReference type="Proteomes" id="UP000052023">
    <property type="component" value="Unassembled WGS sequence"/>
</dbReference>